<dbReference type="OrthoDB" id="10662173at2759"/>
<protein>
    <submittedName>
        <fullName evidence="2">Uncharacterized protein</fullName>
    </submittedName>
</protein>
<dbReference type="Proteomes" id="UP000809789">
    <property type="component" value="Unassembled WGS sequence"/>
</dbReference>
<sequence>MNLLETGLQDQKQEHEEDEDEEEEGEEEQEELESECEQTRWAIALGSPDKMLTMLKGSLPSSDVKEEWIAFCASGIHAGFNEIFSDLRFLAKDCFAPTPVNFMYPYEPFNINTFFSNFMCGLTSKYRPFDGNRPFINTEFVNNYEEGMEEHILDLQENGHDTTFVKGGVLPSLKKYAFDLYMGGWYLEEQYAIIAIMANRLLKMTPKKWLLTPERAGRPTFAGWCAHDWILAIMAFESLGEIVMEPGVEEDEEDE</sequence>
<name>A0A8K0L4N7_9PEZI</name>
<evidence type="ECO:0000313" key="2">
    <source>
        <dbReference type="EMBL" id="KAG8627400.1"/>
    </source>
</evidence>
<accession>A0A8K0L4N7</accession>
<evidence type="ECO:0000313" key="3">
    <source>
        <dbReference type="Proteomes" id="UP000809789"/>
    </source>
</evidence>
<proteinExistence type="predicted"/>
<reference evidence="2" key="1">
    <citation type="submission" date="2021-07" db="EMBL/GenBank/DDBJ databases">
        <title>Elsinoe batatas strain:CRI-CJ2 Genome sequencing and assembly.</title>
        <authorList>
            <person name="Huang L."/>
        </authorList>
    </citation>
    <scope>NUCLEOTIDE SEQUENCE</scope>
    <source>
        <strain evidence="2">CRI-CJ2</strain>
    </source>
</reference>
<gene>
    <name evidence="2" type="ORF">KVT40_004883</name>
</gene>
<dbReference type="EMBL" id="JAESVG020000005">
    <property type="protein sequence ID" value="KAG8627400.1"/>
    <property type="molecule type" value="Genomic_DNA"/>
</dbReference>
<feature type="region of interest" description="Disordered" evidence="1">
    <location>
        <begin position="1"/>
        <end position="37"/>
    </location>
</feature>
<dbReference type="AlphaFoldDB" id="A0A8K0L4N7"/>
<keyword evidence="3" id="KW-1185">Reference proteome</keyword>
<feature type="compositionally biased region" description="Acidic residues" evidence="1">
    <location>
        <begin position="16"/>
        <end position="36"/>
    </location>
</feature>
<evidence type="ECO:0000256" key="1">
    <source>
        <dbReference type="SAM" id="MobiDB-lite"/>
    </source>
</evidence>
<organism evidence="2 3">
    <name type="scientific">Elsinoe batatas</name>
    <dbReference type="NCBI Taxonomy" id="2601811"/>
    <lineage>
        <taxon>Eukaryota</taxon>
        <taxon>Fungi</taxon>
        <taxon>Dikarya</taxon>
        <taxon>Ascomycota</taxon>
        <taxon>Pezizomycotina</taxon>
        <taxon>Dothideomycetes</taxon>
        <taxon>Dothideomycetidae</taxon>
        <taxon>Myriangiales</taxon>
        <taxon>Elsinoaceae</taxon>
        <taxon>Elsinoe</taxon>
    </lineage>
</organism>
<comment type="caution">
    <text evidence="2">The sequence shown here is derived from an EMBL/GenBank/DDBJ whole genome shotgun (WGS) entry which is preliminary data.</text>
</comment>